<feature type="domain" description="Isochorismatase-like" evidence="1">
    <location>
        <begin position="16"/>
        <end position="162"/>
    </location>
</feature>
<keyword evidence="2" id="KW-0378">Hydrolase</keyword>
<evidence type="ECO:0000313" key="2">
    <source>
        <dbReference type="EMBL" id="QDT05942.1"/>
    </source>
</evidence>
<name>A0A517NFM9_9BACT</name>
<evidence type="ECO:0000313" key="3">
    <source>
        <dbReference type="Proteomes" id="UP000318538"/>
    </source>
</evidence>
<dbReference type="AlphaFoldDB" id="A0A517NFM9"/>
<proteinExistence type="predicted"/>
<dbReference type="Pfam" id="PF00857">
    <property type="entry name" value="Isochorismatase"/>
    <property type="match status" value="1"/>
</dbReference>
<dbReference type="EMBL" id="CP036525">
    <property type="protein sequence ID" value="QDT05942.1"/>
    <property type="molecule type" value="Genomic_DNA"/>
</dbReference>
<dbReference type="InterPro" id="IPR050993">
    <property type="entry name" value="Isochorismatase_domain"/>
</dbReference>
<dbReference type="GO" id="GO:0008908">
    <property type="term" value="F:isochorismatase activity"/>
    <property type="evidence" value="ECO:0007669"/>
    <property type="project" value="UniProtKB-EC"/>
</dbReference>
<keyword evidence="3" id="KW-1185">Reference proteome</keyword>
<accession>A0A517NFM9</accession>
<sequence>MPAVRSPHLLDAARSGLLVIDIQEKLVPAIPSADNVIRTTERLVQAAEILDIPAAATVQYPKGLGGLVQSLADQLPAPEEKLDFSAAVCRDALDRWCSQGRDQIVIAGIETHICVLQTALDLLAEGLRVFVVAEAVAARGGRDHDAAIDWMAGAGVTITTFESAVFQWCRTASHPQFKSISRLVKS</sequence>
<dbReference type="Proteomes" id="UP000318538">
    <property type="component" value="Chromosome"/>
</dbReference>
<dbReference type="SUPFAM" id="SSF52499">
    <property type="entry name" value="Isochorismatase-like hydrolases"/>
    <property type="match status" value="1"/>
</dbReference>
<dbReference type="KEGG" id="rlc:K227x_43480"/>
<organism evidence="2 3">
    <name type="scientific">Rubripirellula lacrimiformis</name>
    <dbReference type="NCBI Taxonomy" id="1930273"/>
    <lineage>
        <taxon>Bacteria</taxon>
        <taxon>Pseudomonadati</taxon>
        <taxon>Planctomycetota</taxon>
        <taxon>Planctomycetia</taxon>
        <taxon>Pirellulales</taxon>
        <taxon>Pirellulaceae</taxon>
        <taxon>Rubripirellula</taxon>
    </lineage>
</organism>
<dbReference type="RefSeq" id="WP_218933398.1">
    <property type="nucleotide sequence ID" value="NZ_CP036525.1"/>
</dbReference>
<reference evidence="2 3" key="1">
    <citation type="submission" date="2019-02" db="EMBL/GenBank/DDBJ databases">
        <title>Deep-cultivation of Planctomycetes and their phenomic and genomic characterization uncovers novel biology.</title>
        <authorList>
            <person name="Wiegand S."/>
            <person name="Jogler M."/>
            <person name="Boedeker C."/>
            <person name="Pinto D."/>
            <person name="Vollmers J."/>
            <person name="Rivas-Marin E."/>
            <person name="Kohn T."/>
            <person name="Peeters S.H."/>
            <person name="Heuer A."/>
            <person name="Rast P."/>
            <person name="Oberbeckmann S."/>
            <person name="Bunk B."/>
            <person name="Jeske O."/>
            <person name="Meyerdierks A."/>
            <person name="Storesund J.E."/>
            <person name="Kallscheuer N."/>
            <person name="Luecker S."/>
            <person name="Lage O.M."/>
            <person name="Pohl T."/>
            <person name="Merkel B.J."/>
            <person name="Hornburger P."/>
            <person name="Mueller R.-W."/>
            <person name="Bruemmer F."/>
            <person name="Labrenz M."/>
            <person name="Spormann A.M."/>
            <person name="Op den Camp H."/>
            <person name="Overmann J."/>
            <person name="Amann R."/>
            <person name="Jetten M.S.M."/>
            <person name="Mascher T."/>
            <person name="Medema M.H."/>
            <person name="Devos D.P."/>
            <person name="Kaster A.-K."/>
            <person name="Ovreas L."/>
            <person name="Rohde M."/>
            <person name="Galperin M.Y."/>
            <person name="Jogler C."/>
        </authorList>
    </citation>
    <scope>NUCLEOTIDE SEQUENCE [LARGE SCALE GENOMIC DNA]</scope>
    <source>
        <strain evidence="2 3">K22_7</strain>
    </source>
</reference>
<evidence type="ECO:0000259" key="1">
    <source>
        <dbReference type="Pfam" id="PF00857"/>
    </source>
</evidence>
<gene>
    <name evidence="2" type="primary">phzD</name>
    <name evidence="2" type="ORF">K227x_43480</name>
</gene>
<dbReference type="EC" id="3.3.2.1" evidence="2"/>
<dbReference type="Gene3D" id="3.40.50.850">
    <property type="entry name" value="Isochorismatase-like"/>
    <property type="match status" value="1"/>
</dbReference>
<protein>
    <submittedName>
        <fullName evidence="2">Putative isochorismatase</fullName>
        <ecNumber evidence="2">3.3.2.1</ecNumber>
    </submittedName>
</protein>
<dbReference type="InterPro" id="IPR036380">
    <property type="entry name" value="Isochorismatase-like_sf"/>
</dbReference>
<dbReference type="PANTHER" id="PTHR14119:SF3">
    <property type="entry name" value="ISOCHORISMATASE DOMAIN-CONTAINING PROTEIN 2"/>
    <property type="match status" value="1"/>
</dbReference>
<dbReference type="InterPro" id="IPR000868">
    <property type="entry name" value="Isochorismatase-like_dom"/>
</dbReference>
<dbReference type="PANTHER" id="PTHR14119">
    <property type="entry name" value="HYDROLASE"/>
    <property type="match status" value="1"/>
</dbReference>